<evidence type="ECO:0000256" key="7">
    <source>
        <dbReference type="SAM" id="Phobius"/>
    </source>
</evidence>
<evidence type="ECO:0000256" key="5">
    <source>
        <dbReference type="ARBA" id="ARBA00023136"/>
    </source>
</evidence>
<sequence>MSRGRFLVVGLVVALVIAPYFVGEFWLQLGGLAMAAAIAAMGLAMLVGVAGQISLAHAVFVGIGAYGYVTLASPPGDNVWGLGLPPAVAAVGAVLTAGIGGLLLSPLSSRVTGLYLAVVTIGLVFIWVHFLNEVEQLSGGYIGRAVPEFEILGVNFGDSEPWNVLGVPFGAVEKLWLLGIALVAVAYIAARRIVQARPGLALSMVRESEVAASAMGVNVGRNKAAAFFVASVYAGIAGVLLAVTIQFITPQAFGFLLSTDYLVIIIIGGLGSLRGAIAGAVFVTALPRVLGQFAGNIPFLVPVGQGGIDANVMSVFVYCGLLILVIMFARGGLDRVLGWLLGPTHRAGSRPGPKQELAPPPEPDPTPEPHQEKETV</sequence>
<keyword evidence="3 7" id="KW-0812">Transmembrane</keyword>
<evidence type="ECO:0000256" key="6">
    <source>
        <dbReference type="SAM" id="MobiDB-lite"/>
    </source>
</evidence>
<feature type="transmembrane region" description="Helical" evidence="7">
    <location>
        <begin position="308"/>
        <end position="329"/>
    </location>
</feature>
<feature type="transmembrane region" description="Helical" evidence="7">
    <location>
        <begin position="261"/>
        <end position="287"/>
    </location>
</feature>
<keyword evidence="2" id="KW-1003">Cell membrane</keyword>
<feature type="transmembrane region" description="Helical" evidence="7">
    <location>
        <begin position="7"/>
        <end position="23"/>
    </location>
</feature>
<dbReference type="InterPro" id="IPR001851">
    <property type="entry name" value="ABC_transp_permease"/>
</dbReference>
<feature type="transmembrane region" description="Helical" evidence="7">
    <location>
        <begin position="111"/>
        <end position="130"/>
    </location>
</feature>
<comment type="subcellular location">
    <subcellularLocation>
        <location evidence="1">Cell membrane</location>
        <topology evidence="1">Multi-pass membrane protein</topology>
    </subcellularLocation>
</comment>
<evidence type="ECO:0000256" key="4">
    <source>
        <dbReference type="ARBA" id="ARBA00022989"/>
    </source>
</evidence>
<accession>A0A652YZ68</accession>
<dbReference type="PANTHER" id="PTHR30482">
    <property type="entry name" value="HIGH-AFFINITY BRANCHED-CHAIN AMINO ACID TRANSPORT SYSTEM PERMEASE"/>
    <property type="match status" value="1"/>
</dbReference>
<feature type="transmembrane region" description="Helical" evidence="7">
    <location>
        <begin position="29"/>
        <end position="48"/>
    </location>
</feature>
<dbReference type="PANTHER" id="PTHR30482:SF5">
    <property type="entry name" value="ABC TRANSPORTER PERMEASE PROTEIN"/>
    <property type="match status" value="1"/>
</dbReference>
<keyword evidence="5 7" id="KW-0472">Membrane</keyword>
<keyword evidence="4 7" id="KW-1133">Transmembrane helix</keyword>
<dbReference type="Pfam" id="PF02653">
    <property type="entry name" value="BPD_transp_2"/>
    <property type="match status" value="1"/>
</dbReference>
<dbReference type="GO" id="GO:0015658">
    <property type="term" value="F:branched-chain amino acid transmembrane transporter activity"/>
    <property type="evidence" value="ECO:0007669"/>
    <property type="project" value="InterPro"/>
</dbReference>
<gene>
    <name evidence="8" type="ORF">FNL38_1011352</name>
</gene>
<name>A0A652YZ68_NOCGL</name>
<feature type="transmembrane region" description="Helical" evidence="7">
    <location>
        <begin position="55"/>
        <end position="73"/>
    </location>
</feature>
<dbReference type="CDD" id="cd06581">
    <property type="entry name" value="TM_PBP1_LivM_like"/>
    <property type="match status" value="1"/>
</dbReference>
<organism evidence="8">
    <name type="scientific">Nocardia globerula</name>
    <dbReference type="NCBI Taxonomy" id="1818"/>
    <lineage>
        <taxon>Bacteria</taxon>
        <taxon>Bacillati</taxon>
        <taxon>Actinomycetota</taxon>
        <taxon>Actinomycetes</taxon>
        <taxon>Mycobacteriales</taxon>
        <taxon>Nocardiaceae</taxon>
        <taxon>Nocardia</taxon>
    </lineage>
</organism>
<dbReference type="EMBL" id="VNIQ01000001">
    <property type="protein sequence ID" value="TYQ08974.1"/>
    <property type="molecule type" value="Genomic_DNA"/>
</dbReference>
<dbReference type="GO" id="GO:0005886">
    <property type="term" value="C:plasma membrane"/>
    <property type="evidence" value="ECO:0007669"/>
    <property type="project" value="UniProtKB-SubCell"/>
</dbReference>
<evidence type="ECO:0000256" key="3">
    <source>
        <dbReference type="ARBA" id="ARBA00022692"/>
    </source>
</evidence>
<feature type="transmembrane region" description="Helical" evidence="7">
    <location>
        <begin position="79"/>
        <end position="104"/>
    </location>
</feature>
<feature type="transmembrane region" description="Helical" evidence="7">
    <location>
        <begin position="225"/>
        <end position="249"/>
    </location>
</feature>
<evidence type="ECO:0000256" key="1">
    <source>
        <dbReference type="ARBA" id="ARBA00004651"/>
    </source>
</evidence>
<evidence type="ECO:0000313" key="8">
    <source>
        <dbReference type="EMBL" id="TYQ08974.1"/>
    </source>
</evidence>
<proteinExistence type="predicted"/>
<evidence type="ECO:0000256" key="2">
    <source>
        <dbReference type="ARBA" id="ARBA00022475"/>
    </source>
</evidence>
<comment type="caution">
    <text evidence="8">The sequence shown here is derived from an EMBL/GenBank/DDBJ whole genome shotgun (WGS) entry which is preliminary data.</text>
</comment>
<feature type="compositionally biased region" description="Basic and acidic residues" evidence="6">
    <location>
        <begin position="367"/>
        <end position="376"/>
    </location>
</feature>
<feature type="region of interest" description="Disordered" evidence="6">
    <location>
        <begin position="346"/>
        <end position="376"/>
    </location>
</feature>
<feature type="transmembrane region" description="Helical" evidence="7">
    <location>
        <begin position="175"/>
        <end position="194"/>
    </location>
</feature>
<protein>
    <submittedName>
        <fullName evidence="8">Amino acid/amide ABC transporter membrane protein 2 (HAAT family)</fullName>
    </submittedName>
</protein>
<dbReference type="InterPro" id="IPR043428">
    <property type="entry name" value="LivM-like"/>
</dbReference>
<dbReference type="AlphaFoldDB" id="A0A652YZ68"/>
<reference evidence="8" key="1">
    <citation type="submission" date="2019-07" db="EMBL/GenBank/DDBJ databases">
        <title>Genomic Encyclopedia of Type Strains, Phase IV (KMG-IV): sequencing the most valuable type-strain genomes for metagenomic binning, comparative biology and taxonomic classification.</title>
        <authorList>
            <person name="Goeker M."/>
        </authorList>
    </citation>
    <scope>NUCLEOTIDE SEQUENCE</scope>
    <source>
        <strain evidence="8">DSM 44596</strain>
    </source>
</reference>